<feature type="region of interest" description="Disordered" evidence="1">
    <location>
        <begin position="1"/>
        <end position="27"/>
    </location>
</feature>
<evidence type="ECO:0000256" key="1">
    <source>
        <dbReference type="SAM" id="MobiDB-lite"/>
    </source>
</evidence>
<feature type="compositionally biased region" description="Pro residues" evidence="1">
    <location>
        <begin position="444"/>
        <end position="454"/>
    </location>
</feature>
<name>F0YLW5_AURAN</name>
<keyword evidence="3" id="KW-1185">Reference proteome</keyword>
<feature type="compositionally biased region" description="Basic residues" evidence="1">
    <location>
        <begin position="194"/>
        <end position="208"/>
    </location>
</feature>
<feature type="compositionally biased region" description="Gly residues" evidence="1">
    <location>
        <begin position="183"/>
        <end position="193"/>
    </location>
</feature>
<feature type="compositionally biased region" description="Basic and acidic residues" evidence="1">
    <location>
        <begin position="18"/>
        <end position="27"/>
    </location>
</feature>
<feature type="compositionally biased region" description="Polar residues" evidence="1">
    <location>
        <begin position="490"/>
        <end position="499"/>
    </location>
</feature>
<feature type="compositionally biased region" description="Low complexity" evidence="1">
    <location>
        <begin position="434"/>
        <end position="443"/>
    </location>
</feature>
<dbReference type="RefSeq" id="XP_009041450.1">
    <property type="nucleotide sequence ID" value="XM_009043202.1"/>
</dbReference>
<protein>
    <submittedName>
        <fullName evidence="2">Uncharacterized protein</fullName>
    </submittedName>
</protein>
<organism evidence="3">
    <name type="scientific">Aureococcus anophagefferens</name>
    <name type="common">Harmful bloom alga</name>
    <dbReference type="NCBI Taxonomy" id="44056"/>
    <lineage>
        <taxon>Eukaryota</taxon>
        <taxon>Sar</taxon>
        <taxon>Stramenopiles</taxon>
        <taxon>Ochrophyta</taxon>
        <taxon>Pelagophyceae</taxon>
        <taxon>Pelagomonadales</taxon>
        <taxon>Pelagomonadaceae</taxon>
        <taxon>Aureococcus</taxon>
    </lineage>
</organism>
<dbReference type="AlphaFoldDB" id="F0YLW5"/>
<reference evidence="2 3" key="1">
    <citation type="journal article" date="2011" name="Proc. Natl. Acad. Sci. U.S.A.">
        <title>Niche of harmful alga Aureococcus anophagefferens revealed through ecogenomics.</title>
        <authorList>
            <person name="Gobler C.J."/>
            <person name="Berry D.L."/>
            <person name="Dyhrman S.T."/>
            <person name="Wilhelm S.W."/>
            <person name="Salamov A."/>
            <person name="Lobanov A.V."/>
            <person name="Zhang Y."/>
            <person name="Collier J.L."/>
            <person name="Wurch L.L."/>
            <person name="Kustka A.B."/>
            <person name="Dill B.D."/>
            <person name="Shah M."/>
            <person name="VerBerkmoes N.C."/>
            <person name="Kuo A."/>
            <person name="Terry A."/>
            <person name="Pangilinan J."/>
            <person name="Lindquist E.A."/>
            <person name="Lucas S."/>
            <person name="Paulsen I.T."/>
            <person name="Hattenrath-Lehmann T.K."/>
            <person name="Talmage S.C."/>
            <person name="Walker E.A."/>
            <person name="Koch F."/>
            <person name="Burson A.M."/>
            <person name="Marcoval M.A."/>
            <person name="Tang Y.Z."/>
            <person name="Lecleir G.R."/>
            <person name="Coyne K.J."/>
            <person name="Berg G.M."/>
            <person name="Bertrand E.M."/>
            <person name="Saito M.A."/>
            <person name="Gladyshev V.N."/>
            <person name="Grigoriev I.V."/>
        </authorList>
    </citation>
    <scope>NUCLEOTIDE SEQUENCE [LARGE SCALE GENOMIC DNA]</scope>
    <source>
        <strain evidence="3">CCMP 1984</strain>
    </source>
</reference>
<dbReference type="GeneID" id="20226346"/>
<evidence type="ECO:0000313" key="3">
    <source>
        <dbReference type="Proteomes" id="UP000002729"/>
    </source>
</evidence>
<dbReference type="EMBL" id="GL833159">
    <property type="protein sequence ID" value="EGB03898.1"/>
    <property type="molecule type" value="Genomic_DNA"/>
</dbReference>
<feature type="compositionally biased region" description="Basic and acidic residues" evidence="1">
    <location>
        <begin position="1"/>
        <end position="10"/>
    </location>
</feature>
<accession>F0YLW5</accession>
<dbReference type="Proteomes" id="UP000002729">
    <property type="component" value="Unassembled WGS sequence"/>
</dbReference>
<dbReference type="InParanoid" id="F0YLW5"/>
<evidence type="ECO:0000313" key="2">
    <source>
        <dbReference type="EMBL" id="EGB03898.1"/>
    </source>
</evidence>
<sequence length="499" mass="52462">MDTRDLDDLPTRLASRSRSRDYGRSASKEDDLANLWYALDDDGAVLDDALADDSRGPGWLDEPRELRQLSIDRLEPTTPPGASADYLLALQSLDDGYFEGRGAGDGAAASPRPPPEAASPKTRDRRKSDDIYDEMLARARRPFPRARGARRDGPAPPARAQTLLEGPLSAEATGAADARRGGGRGSRGGGGRGRGGHGGRRESKKKRDRALAKERRLAPRPIAPRPTPSPIEDGPRFWGGLAASAAGRPAPPPAAAATDDEVDARRAALGDELLALAATRAIDEATLGKSRRMLATADDFVLGHLADALRSLPGDASKLTVLLGIHASLQQHIKANRAAQRESGDASPATPAARISDELRAVLRGRAAELKTEAVSLRREGRVDDALARMRKAKTVEHALASRPWQDGGAPRIPLAGTDVLGTTPIARATPRGATPIAPRLAPATPPPPPPPGAAFPLSSLGRRPSAQPPRAGDASELATPPPTPGQRAATPQTAPYSV</sequence>
<feature type="compositionally biased region" description="Basic residues" evidence="1">
    <location>
        <begin position="138"/>
        <end position="148"/>
    </location>
</feature>
<gene>
    <name evidence="2" type="ORF">AURANDRAFT_67641</name>
</gene>
<feature type="region of interest" description="Disordered" evidence="1">
    <location>
        <begin position="98"/>
        <end position="258"/>
    </location>
</feature>
<proteinExistence type="predicted"/>
<feature type="region of interest" description="Disordered" evidence="1">
    <location>
        <begin position="428"/>
        <end position="499"/>
    </location>
</feature>
<dbReference type="KEGG" id="aaf:AURANDRAFT_67641"/>